<proteinExistence type="predicted"/>
<evidence type="ECO:0000313" key="2">
    <source>
        <dbReference type="Proteomes" id="UP000518266"/>
    </source>
</evidence>
<accession>A0A7J5XPV7</accession>
<dbReference type="AlphaFoldDB" id="A0A7J5XPV7"/>
<dbReference type="Proteomes" id="UP000518266">
    <property type="component" value="Unassembled WGS sequence"/>
</dbReference>
<evidence type="ECO:0000313" key="1">
    <source>
        <dbReference type="EMBL" id="KAF3838108.1"/>
    </source>
</evidence>
<comment type="caution">
    <text evidence="1">The sequence shown here is derived from an EMBL/GenBank/DDBJ whole genome shotgun (WGS) entry which is preliminary data.</text>
</comment>
<gene>
    <name evidence="1" type="ORF">F7725_009876</name>
</gene>
<dbReference type="EMBL" id="JAAKFY010000022">
    <property type="protein sequence ID" value="KAF3838108.1"/>
    <property type="molecule type" value="Genomic_DNA"/>
</dbReference>
<organism evidence="1 2">
    <name type="scientific">Dissostichus mawsoni</name>
    <name type="common">Antarctic cod</name>
    <dbReference type="NCBI Taxonomy" id="36200"/>
    <lineage>
        <taxon>Eukaryota</taxon>
        <taxon>Metazoa</taxon>
        <taxon>Chordata</taxon>
        <taxon>Craniata</taxon>
        <taxon>Vertebrata</taxon>
        <taxon>Euteleostomi</taxon>
        <taxon>Actinopterygii</taxon>
        <taxon>Neopterygii</taxon>
        <taxon>Teleostei</taxon>
        <taxon>Neoteleostei</taxon>
        <taxon>Acanthomorphata</taxon>
        <taxon>Eupercaria</taxon>
        <taxon>Perciformes</taxon>
        <taxon>Notothenioidei</taxon>
        <taxon>Nototheniidae</taxon>
        <taxon>Dissostichus</taxon>
    </lineage>
</organism>
<reference evidence="1 2" key="1">
    <citation type="submission" date="2020-03" db="EMBL/GenBank/DDBJ databases">
        <title>Dissostichus mawsoni Genome sequencing and assembly.</title>
        <authorList>
            <person name="Park H."/>
        </authorList>
    </citation>
    <scope>NUCLEOTIDE SEQUENCE [LARGE SCALE GENOMIC DNA]</scope>
    <source>
        <strain evidence="1">DM0001</strain>
        <tissue evidence="1">Muscle</tissue>
    </source>
</reference>
<protein>
    <submittedName>
        <fullName evidence="1">Uncharacterized protein</fullName>
    </submittedName>
</protein>
<keyword evidence="2" id="KW-1185">Reference proteome</keyword>
<sequence>MLGTEKHRPGFSSFQTQSLRHLSWAVERGGKVSKPSDPIRLDSVSHASTTSIGNHTLNCSCQML</sequence>
<name>A0A7J5XPV7_DISMA</name>